<evidence type="ECO:0000259" key="4">
    <source>
        <dbReference type="SMART" id="SM00646"/>
    </source>
</evidence>
<dbReference type="InterPro" id="IPR050695">
    <property type="entry name" value="N-acetylmuramoyl_amidase_3"/>
</dbReference>
<dbReference type="InterPro" id="IPR002508">
    <property type="entry name" value="MurNAc-LAA_cat"/>
</dbReference>
<dbReference type="STRING" id="983.SAMN05443543_10795"/>
<dbReference type="GO" id="GO:0030288">
    <property type="term" value="C:outer membrane-bounded periplasmic space"/>
    <property type="evidence" value="ECO:0007669"/>
    <property type="project" value="TreeGrafter"/>
</dbReference>
<organism evidence="5 6">
    <name type="scientific">Flavobacterium flevense</name>
    <dbReference type="NCBI Taxonomy" id="983"/>
    <lineage>
        <taxon>Bacteria</taxon>
        <taxon>Pseudomonadati</taxon>
        <taxon>Bacteroidota</taxon>
        <taxon>Flavobacteriia</taxon>
        <taxon>Flavobacteriales</taxon>
        <taxon>Flavobacteriaceae</taxon>
        <taxon>Flavobacterium</taxon>
    </lineage>
</organism>
<gene>
    <name evidence="5" type="ORF">FFL01_15790</name>
</gene>
<reference evidence="5 6" key="1">
    <citation type="submission" date="2019-06" db="EMBL/GenBank/DDBJ databases">
        <title>Whole genome shotgun sequence of Flavobacterium flevense NBRC 14960.</title>
        <authorList>
            <person name="Hosoyama A."/>
            <person name="Uohara A."/>
            <person name="Ohji S."/>
            <person name="Ichikawa N."/>
        </authorList>
    </citation>
    <scope>NUCLEOTIDE SEQUENCE [LARGE SCALE GENOMIC DNA]</scope>
    <source>
        <strain evidence="5 6">NBRC 14960</strain>
    </source>
</reference>
<evidence type="ECO:0000256" key="1">
    <source>
        <dbReference type="ARBA" id="ARBA00001561"/>
    </source>
</evidence>
<name>A0A4Y4AYC3_9FLAO</name>
<feature type="domain" description="MurNAc-LAA" evidence="4">
    <location>
        <begin position="77"/>
        <end position="235"/>
    </location>
</feature>
<protein>
    <recommendedName>
        <fullName evidence="2">N-acetylmuramoyl-L-alanine amidase</fullName>
        <ecNumber evidence="2">3.5.1.28</ecNumber>
    </recommendedName>
</protein>
<evidence type="ECO:0000256" key="3">
    <source>
        <dbReference type="ARBA" id="ARBA00022801"/>
    </source>
</evidence>
<accession>A0A4Y4AYC3</accession>
<sequence length="336" mass="37620">MLLGFSSVFSQNNKVFTIILDAGHGGKDPGNSYHGFVEKKIALKTVLKIGDFLENEKGMKVIYTRTSDVFVELADRPKVANNAKANLFVSVHCNSVKNEGPHGTETFVMGLSRYDMNLEVAKSENSVILLEKDYKTKYQGFDPKKPETLIGLTMVQEENLNNSIRLASGIQNNFTKKLKRSSRGVKQQPLWVLDAAYMPSVLIELGFLSNKTEGAFLNSDEGQTKMAKQIADAILNYKRQYYGTTESAAEAHDEVADKTNNDSAANLYKIQLLASTRKIKLEPDNFKGLKNVSYEFSNKLYKYMFGATSDFAEAKKKQLEARNAGYLKAFIVRVKK</sequence>
<evidence type="ECO:0000313" key="5">
    <source>
        <dbReference type="EMBL" id="GEC72040.1"/>
    </source>
</evidence>
<dbReference type="SMART" id="SM00646">
    <property type="entry name" value="Ami_3"/>
    <property type="match status" value="1"/>
</dbReference>
<dbReference type="FunFam" id="3.40.630.40:FF:000005">
    <property type="entry name" value="N-acetylmuramoyl-L-alanine amidase (AmiA)"/>
    <property type="match status" value="1"/>
</dbReference>
<keyword evidence="3" id="KW-0378">Hydrolase</keyword>
<dbReference type="AlphaFoldDB" id="A0A4Y4AYC3"/>
<comment type="catalytic activity">
    <reaction evidence="1">
        <text>Hydrolyzes the link between N-acetylmuramoyl residues and L-amino acid residues in certain cell-wall glycopeptides.</text>
        <dbReference type="EC" id="3.5.1.28"/>
    </reaction>
</comment>
<dbReference type="Gene3D" id="3.40.630.40">
    <property type="entry name" value="Zn-dependent exopeptidases"/>
    <property type="match status" value="1"/>
</dbReference>
<evidence type="ECO:0000256" key="2">
    <source>
        <dbReference type="ARBA" id="ARBA00011901"/>
    </source>
</evidence>
<evidence type="ECO:0000313" key="6">
    <source>
        <dbReference type="Proteomes" id="UP000316775"/>
    </source>
</evidence>
<dbReference type="Proteomes" id="UP000316775">
    <property type="component" value="Unassembled WGS sequence"/>
</dbReference>
<dbReference type="EMBL" id="BJNP01000014">
    <property type="protein sequence ID" value="GEC72040.1"/>
    <property type="molecule type" value="Genomic_DNA"/>
</dbReference>
<dbReference type="SUPFAM" id="SSF53187">
    <property type="entry name" value="Zn-dependent exopeptidases"/>
    <property type="match status" value="1"/>
</dbReference>
<dbReference type="EC" id="3.5.1.28" evidence="2"/>
<dbReference type="PANTHER" id="PTHR30404:SF0">
    <property type="entry name" value="N-ACETYLMURAMOYL-L-ALANINE AMIDASE AMIC"/>
    <property type="match status" value="1"/>
</dbReference>
<proteinExistence type="predicted"/>
<dbReference type="GO" id="GO:0008745">
    <property type="term" value="F:N-acetylmuramoyl-L-alanine amidase activity"/>
    <property type="evidence" value="ECO:0007669"/>
    <property type="project" value="UniProtKB-EC"/>
</dbReference>
<dbReference type="PANTHER" id="PTHR30404">
    <property type="entry name" value="N-ACETYLMURAMOYL-L-ALANINE AMIDASE"/>
    <property type="match status" value="1"/>
</dbReference>
<keyword evidence="6" id="KW-1185">Reference proteome</keyword>
<dbReference type="GO" id="GO:0009253">
    <property type="term" value="P:peptidoglycan catabolic process"/>
    <property type="evidence" value="ECO:0007669"/>
    <property type="project" value="InterPro"/>
</dbReference>
<comment type="caution">
    <text evidence="5">The sequence shown here is derived from an EMBL/GenBank/DDBJ whole genome shotgun (WGS) entry which is preliminary data.</text>
</comment>
<dbReference type="CDD" id="cd02696">
    <property type="entry name" value="MurNAc-LAA"/>
    <property type="match status" value="1"/>
</dbReference>
<dbReference type="Pfam" id="PF01520">
    <property type="entry name" value="Amidase_3"/>
    <property type="match status" value="1"/>
</dbReference>